<organism evidence="1 2">
    <name type="scientific">Leucogyrophana mollusca</name>
    <dbReference type="NCBI Taxonomy" id="85980"/>
    <lineage>
        <taxon>Eukaryota</taxon>
        <taxon>Fungi</taxon>
        <taxon>Dikarya</taxon>
        <taxon>Basidiomycota</taxon>
        <taxon>Agaricomycotina</taxon>
        <taxon>Agaricomycetes</taxon>
        <taxon>Agaricomycetidae</taxon>
        <taxon>Boletales</taxon>
        <taxon>Boletales incertae sedis</taxon>
        <taxon>Leucogyrophana</taxon>
    </lineage>
</organism>
<dbReference type="EMBL" id="MU267239">
    <property type="protein sequence ID" value="KAH7917142.1"/>
    <property type="molecule type" value="Genomic_DNA"/>
</dbReference>
<accession>A0ACB8AV57</accession>
<gene>
    <name evidence="1" type="ORF">BV22DRAFT_1135657</name>
</gene>
<evidence type="ECO:0000313" key="2">
    <source>
        <dbReference type="Proteomes" id="UP000790709"/>
    </source>
</evidence>
<name>A0ACB8AV57_9AGAM</name>
<keyword evidence="2" id="KW-1185">Reference proteome</keyword>
<reference evidence="1" key="1">
    <citation type="journal article" date="2021" name="New Phytol.">
        <title>Evolutionary innovations through gain and loss of genes in the ectomycorrhizal Boletales.</title>
        <authorList>
            <person name="Wu G."/>
            <person name="Miyauchi S."/>
            <person name="Morin E."/>
            <person name="Kuo A."/>
            <person name="Drula E."/>
            <person name="Varga T."/>
            <person name="Kohler A."/>
            <person name="Feng B."/>
            <person name="Cao Y."/>
            <person name="Lipzen A."/>
            <person name="Daum C."/>
            <person name="Hundley H."/>
            <person name="Pangilinan J."/>
            <person name="Johnson J."/>
            <person name="Barry K."/>
            <person name="LaButti K."/>
            <person name="Ng V."/>
            <person name="Ahrendt S."/>
            <person name="Min B."/>
            <person name="Choi I.G."/>
            <person name="Park H."/>
            <person name="Plett J.M."/>
            <person name="Magnuson J."/>
            <person name="Spatafora J.W."/>
            <person name="Nagy L.G."/>
            <person name="Henrissat B."/>
            <person name="Grigoriev I.V."/>
            <person name="Yang Z.L."/>
            <person name="Xu J."/>
            <person name="Martin F.M."/>
        </authorList>
    </citation>
    <scope>NUCLEOTIDE SEQUENCE</scope>
    <source>
        <strain evidence="1">KUC20120723A-06</strain>
    </source>
</reference>
<dbReference type="Proteomes" id="UP000790709">
    <property type="component" value="Unassembled WGS sequence"/>
</dbReference>
<proteinExistence type="predicted"/>
<protein>
    <submittedName>
        <fullName evidence="1">Uncharacterized protein</fullName>
    </submittedName>
</protein>
<comment type="caution">
    <text evidence="1">The sequence shown here is derived from an EMBL/GenBank/DDBJ whole genome shotgun (WGS) entry which is preliminary data.</text>
</comment>
<sequence>MITTLIPVLAYFGCTISASTIVAFVALIFQVFVFMTIATLRTGFQMDPRKCHDFEF</sequence>
<evidence type="ECO:0000313" key="1">
    <source>
        <dbReference type="EMBL" id="KAH7917142.1"/>
    </source>
</evidence>